<dbReference type="OrthoDB" id="276546at2759"/>
<dbReference type="EMBL" id="ML122302">
    <property type="protein sequence ID" value="RPD54749.1"/>
    <property type="molecule type" value="Genomic_DNA"/>
</dbReference>
<dbReference type="GO" id="GO:0016491">
    <property type="term" value="F:oxidoreductase activity"/>
    <property type="evidence" value="ECO:0007669"/>
    <property type="project" value="InterPro"/>
</dbReference>
<dbReference type="PANTHER" id="PTHR22893:SF91">
    <property type="entry name" value="NADPH DEHYDROGENASE 2-RELATED"/>
    <property type="match status" value="1"/>
</dbReference>
<feature type="domain" description="NADH:flavin oxidoreductase/NADH oxidase N-terminal" evidence="1">
    <location>
        <begin position="11"/>
        <end position="343"/>
    </location>
</feature>
<dbReference type="CDD" id="cd02933">
    <property type="entry name" value="OYE_like_FMN"/>
    <property type="match status" value="1"/>
</dbReference>
<dbReference type="SUPFAM" id="SSF51395">
    <property type="entry name" value="FMN-linked oxidoreductases"/>
    <property type="match status" value="1"/>
</dbReference>
<dbReference type="FunFam" id="3.20.20.70:FF:000138">
    <property type="entry name" value="NADPH dehydrogenase 1"/>
    <property type="match status" value="1"/>
</dbReference>
<reference evidence="2" key="1">
    <citation type="journal article" date="2018" name="Genome Biol. Evol.">
        <title>Genomics and development of Lentinus tigrinus, a white-rot wood-decaying mushroom with dimorphic fruiting bodies.</title>
        <authorList>
            <person name="Wu B."/>
            <person name="Xu Z."/>
            <person name="Knudson A."/>
            <person name="Carlson A."/>
            <person name="Chen N."/>
            <person name="Kovaka S."/>
            <person name="LaButti K."/>
            <person name="Lipzen A."/>
            <person name="Pennachio C."/>
            <person name="Riley R."/>
            <person name="Schakwitz W."/>
            <person name="Umezawa K."/>
            <person name="Ohm R.A."/>
            <person name="Grigoriev I.V."/>
            <person name="Nagy L.G."/>
            <person name="Gibbons J."/>
            <person name="Hibbett D."/>
        </authorList>
    </citation>
    <scope>NUCLEOTIDE SEQUENCE [LARGE SCALE GENOMIC DNA]</scope>
    <source>
        <strain evidence="2">ALCF2SS1-6</strain>
    </source>
</reference>
<evidence type="ECO:0000313" key="2">
    <source>
        <dbReference type="EMBL" id="RPD54749.1"/>
    </source>
</evidence>
<gene>
    <name evidence="2" type="ORF">L227DRAFT_615938</name>
</gene>
<dbReference type="AlphaFoldDB" id="A0A5C2RUT5"/>
<evidence type="ECO:0000313" key="3">
    <source>
        <dbReference type="Proteomes" id="UP000313359"/>
    </source>
</evidence>
<evidence type="ECO:0000259" key="1">
    <source>
        <dbReference type="Pfam" id="PF00724"/>
    </source>
</evidence>
<dbReference type="Gene3D" id="3.20.20.70">
    <property type="entry name" value="Aldolase class I"/>
    <property type="match status" value="1"/>
</dbReference>
<dbReference type="GO" id="GO:0010181">
    <property type="term" value="F:FMN binding"/>
    <property type="evidence" value="ECO:0007669"/>
    <property type="project" value="InterPro"/>
</dbReference>
<dbReference type="InterPro" id="IPR045247">
    <property type="entry name" value="Oye-like"/>
</dbReference>
<proteinExistence type="predicted"/>
<dbReference type="InterPro" id="IPR001155">
    <property type="entry name" value="OxRdtase_FMN_N"/>
</dbReference>
<accession>A0A5C2RUT5</accession>
<dbReference type="InterPro" id="IPR013785">
    <property type="entry name" value="Aldolase_TIM"/>
</dbReference>
<dbReference type="Pfam" id="PF00724">
    <property type="entry name" value="Oxidored_FMN"/>
    <property type="match status" value="1"/>
</dbReference>
<dbReference type="PANTHER" id="PTHR22893">
    <property type="entry name" value="NADH OXIDOREDUCTASE-RELATED"/>
    <property type="match status" value="1"/>
</dbReference>
<dbReference type="STRING" id="1328759.A0A5C2RUT5"/>
<sequence length="404" mass="44877">MSTATTSTPALFRPIKLGDITLAHRVVLAPQTRYRADAAHVHTELGVEFYSQRASVPGTLLITEATYISPQASGQPHAPGIWNDAQVAAWKKITDAVHAKGSYIYLQLWALGRTARPELFHEEFPDYPYVSASDIPLSSSPTEIPRALTKEEIKQYVQWYGEAASNAVHHAGFDGVELHGANGYLVDQFLQDVSNKRTDEYGGSIENRARFALEVMDAITAAVGQSKAAIRLSPWSTYQDMRMEDPIPTFTYLVEELKKRYPNLAYLHTITPLAPANEGPKDPSDADFLDKLWAPRAVITTGGYTRDSGLKTAEETGRIIGYGVAFTANPDLPFRLEKNLPLNEVDPTTLFAKETAQGYTTYPFSEEFLEQQQPATKEVATPSAPAATKQLPWMKRIFRRSLRL</sequence>
<protein>
    <submittedName>
        <fullName evidence="2">NADH:flavin oxidoreductase/NADH oxidase</fullName>
    </submittedName>
</protein>
<dbReference type="Proteomes" id="UP000313359">
    <property type="component" value="Unassembled WGS sequence"/>
</dbReference>
<name>A0A5C2RUT5_9APHY</name>
<organism evidence="2 3">
    <name type="scientific">Lentinus tigrinus ALCF2SS1-6</name>
    <dbReference type="NCBI Taxonomy" id="1328759"/>
    <lineage>
        <taxon>Eukaryota</taxon>
        <taxon>Fungi</taxon>
        <taxon>Dikarya</taxon>
        <taxon>Basidiomycota</taxon>
        <taxon>Agaricomycotina</taxon>
        <taxon>Agaricomycetes</taxon>
        <taxon>Polyporales</taxon>
        <taxon>Polyporaceae</taxon>
        <taxon>Lentinus</taxon>
    </lineage>
</organism>
<keyword evidence="3" id="KW-1185">Reference proteome</keyword>